<gene>
    <name evidence="4" type="ORF">SAMN04488103_10974</name>
</gene>
<dbReference type="STRING" id="933059.SAMN04488103_10974"/>
<dbReference type="RefSeq" id="WP_091302688.1">
    <property type="nucleotide sequence ID" value="NZ_FOCE01000009.1"/>
</dbReference>
<accession>A0A1H8KG73</accession>
<dbReference type="InterPro" id="IPR018114">
    <property type="entry name" value="TRYPSIN_HIS"/>
</dbReference>
<feature type="domain" description="Peptidase S1" evidence="3">
    <location>
        <begin position="35"/>
        <end position="261"/>
    </location>
</feature>
<sequence length="261" mass="27314">MRLIATLALSLFALPLQAEDARLHSLQTANDSRGWDAVGRINLGKKGFCTGALIAPDLVLTAGHCLFDKDTGARIDPEKIEFLAGWRNGRAAAYRGVKRALAHPDFVYGGAEKLARVAHDIALIQLDQPIRLPSIQPFATGAQPRAGDAVGVVSYGKGRADAPSLQEVCSVLGQQPDMLVLSCDVDFGSSGAPVFAMKDGAPQVVSVVSAKAEVEGRKVALGTSLEAPLADLRAELALGVTVRPGSVRVLSGGNAGNFQRP</sequence>
<evidence type="ECO:0000313" key="4">
    <source>
        <dbReference type="EMBL" id="SEN91787.1"/>
    </source>
</evidence>
<dbReference type="PROSITE" id="PS00134">
    <property type="entry name" value="TRYPSIN_HIS"/>
    <property type="match status" value="1"/>
</dbReference>
<feature type="chain" id="PRO_5011582519" evidence="2">
    <location>
        <begin position="19"/>
        <end position="261"/>
    </location>
</feature>
<protein>
    <submittedName>
        <fullName evidence="4">V8-like Glu-specific endopeptidase</fullName>
    </submittedName>
</protein>
<dbReference type="EMBL" id="FOCE01000009">
    <property type="protein sequence ID" value="SEN91787.1"/>
    <property type="molecule type" value="Genomic_DNA"/>
</dbReference>
<feature type="signal peptide" evidence="2">
    <location>
        <begin position="1"/>
        <end position="18"/>
    </location>
</feature>
<dbReference type="InterPro" id="IPR001314">
    <property type="entry name" value="Peptidase_S1A"/>
</dbReference>
<dbReference type="Proteomes" id="UP000198761">
    <property type="component" value="Unassembled WGS sequence"/>
</dbReference>
<dbReference type="SUPFAM" id="SSF50494">
    <property type="entry name" value="Trypsin-like serine proteases"/>
    <property type="match status" value="1"/>
</dbReference>
<dbReference type="GO" id="GO:0006508">
    <property type="term" value="P:proteolysis"/>
    <property type="evidence" value="ECO:0007669"/>
    <property type="project" value="InterPro"/>
</dbReference>
<dbReference type="PANTHER" id="PTHR15462:SF8">
    <property type="entry name" value="SERINE PROTEASE"/>
    <property type="match status" value="1"/>
</dbReference>
<dbReference type="InterPro" id="IPR043504">
    <property type="entry name" value="Peptidase_S1_PA_chymotrypsin"/>
</dbReference>
<evidence type="ECO:0000259" key="3">
    <source>
        <dbReference type="PROSITE" id="PS50240"/>
    </source>
</evidence>
<dbReference type="OrthoDB" id="267336at2"/>
<organism evidence="4 5">
    <name type="scientific">Gemmobacter aquatilis</name>
    <dbReference type="NCBI Taxonomy" id="933059"/>
    <lineage>
        <taxon>Bacteria</taxon>
        <taxon>Pseudomonadati</taxon>
        <taxon>Pseudomonadota</taxon>
        <taxon>Alphaproteobacteria</taxon>
        <taxon>Rhodobacterales</taxon>
        <taxon>Paracoccaceae</taxon>
        <taxon>Gemmobacter</taxon>
    </lineage>
</organism>
<dbReference type="GO" id="GO:0004252">
    <property type="term" value="F:serine-type endopeptidase activity"/>
    <property type="evidence" value="ECO:0007669"/>
    <property type="project" value="InterPro"/>
</dbReference>
<dbReference type="Gene3D" id="2.40.10.10">
    <property type="entry name" value="Trypsin-like serine proteases"/>
    <property type="match status" value="2"/>
</dbReference>
<dbReference type="InterPro" id="IPR009003">
    <property type="entry name" value="Peptidase_S1_PA"/>
</dbReference>
<evidence type="ECO:0000313" key="5">
    <source>
        <dbReference type="Proteomes" id="UP000198761"/>
    </source>
</evidence>
<keyword evidence="5" id="KW-1185">Reference proteome</keyword>
<name>A0A1H8KG73_9RHOB</name>
<dbReference type="AlphaFoldDB" id="A0A1H8KG73"/>
<dbReference type="PRINTS" id="PR00722">
    <property type="entry name" value="CHYMOTRYPSIN"/>
</dbReference>
<evidence type="ECO:0000256" key="1">
    <source>
        <dbReference type="ARBA" id="ARBA00022729"/>
    </source>
</evidence>
<keyword evidence="1 2" id="KW-0732">Signal</keyword>
<evidence type="ECO:0000256" key="2">
    <source>
        <dbReference type="SAM" id="SignalP"/>
    </source>
</evidence>
<reference evidence="4 5" key="1">
    <citation type="submission" date="2016-10" db="EMBL/GenBank/DDBJ databases">
        <authorList>
            <person name="de Groot N.N."/>
        </authorList>
    </citation>
    <scope>NUCLEOTIDE SEQUENCE [LARGE SCALE GENOMIC DNA]</scope>
    <source>
        <strain evidence="4 5">DSM 3857</strain>
    </source>
</reference>
<dbReference type="SMART" id="SM00020">
    <property type="entry name" value="Tryp_SPc"/>
    <property type="match status" value="1"/>
</dbReference>
<dbReference type="Pfam" id="PF00089">
    <property type="entry name" value="Trypsin"/>
    <property type="match status" value="1"/>
</dbReference>
<dbReference type="InterPro" id="IPR050966">
    <property type="entry name" value="Glutamyl_endopeptidase"/>
</dbReference>
<dbReference type="InterPro" id="IPR001254">
    <property type="entry name" value="Trypsin_dom"/>
</dbReference>
<proteinExistence type="predicted"/>
<dbReference type="PANTHER" id="PTHR15462">
    <property type="entry name" value="SERINE PROTEASE"/>
    <property type="match status" value="1"/>
</dbReference>
<dbReference type="PROSITE" id="PS50240">
    <property type="entry name" value="TRYPSIN_DOM"/>
    <property type="match status" value="1"/>
</dbReference>